<keyword evidence="2" id="KW-1003">Cell membrane</keyword>
<dbReference type="GO" id="GO:0051119">
    <property type="term" value="F:sugar transmembrane transporter activity"/>
    <property type="evidence" value="ECO:0007669"/>
    <property type="project" value="InterPro"/>
</dbReference>
<evidence type="ECO:0000256" key="8">
    <source>
        <dbReference type="SAM" id="Phobius"/>
    </source>
</evidence>
<dbReference type="InParanoid" id="A0A6P8HK42"/>
<comment type="subcellular location">
    <subcellularLocation>
        <location evidence="1">Cell membrane</location>
        <topology evidence="1">Multi-pass membrane protein</topology>
    </subcellularLocation>
</comment>
<sequence>MIDADVAAASSSYGSGIEGLSRDTPLIQTGRRMTQSDNERVSRMVLATFVAALGPLSFGYCLGYSSSALLDLQNEEKQVKLDNNQGSWFGALIALGAALGSPLGGWTIEALGRKGTIMFSVIPFELGWLLISFAFNHWMLYFGRLITGIGVGMVSMTVPVYIAEMSSAKLRGMLGSVNQLAVTFGLVFAYCMGMLVKWRWLALIGAFPPAFLALFMFFMPETPRWSIGHNRRGDAMSAMRWLKGPGASVEEECYTIEATLDEQQAMSCSEFCKPSITKPLIISMAAMFFQQFCGINAVLFNCAAIFKEAGFENGKEVSVIVAAVQFIGTGCACLIVDRAGRKTLLWTTALVMTASLIALGFFFELAILKEGKEVAGLLDSIHHTVPVKEISWIAILSLILYNLAFSLAWGPVPWLLMSEIFPLKARGIASSISTLFNWSLAFAVTKTFVDFQNALTPPGTYWLYAGISFLAFLFVVLRVPETKGKSLEEIERLFDGGHRRIYEPIE</sequence>
<dbReference type="InterPro" id="IPR005829">
    <property type="entry name" value="Sugar_transporter_CS"/>
</dbReference>
<evidence type="ECO:0000256" key="5">
    <source>
        <dbReference type="ARBA" id="ARBA00023136"/>
    </source>
</evidence>
<dbReference type="PANTHER" id="PTHR48021:SF1">
    <property type="entry name" value="GH07001P-RELATED"/>
    <property type="match status" value="1"/>
</dbReference>
<protein>
    <submittedName>
        <fullName evidence="11">Solute carrier family 2, facilitated glucose transporter member 8-like</fullName>
    </submittedName>
</protein>
<feature type="transmembrane region" description="Helical" evidence="8">
    <location>
        <begin position="115"/>
        <end position="135"/>
    </location>
</feature>
<keyword evidence="10" id="KW-1185">Reference proteome</keyword>
<evidence type="ECO:0000256" key="1">
    <source>
        <dbReference type="ARBA" id="ARBA00004651"/>
    </source>
</evidence>
<dbReference type="GO" id="GO:0005886">
    <property type="term" value="C:plasma membrane"/>
    <property type="evidence" value="ECO:0007669"/>
    <property type="project" value="UniProtKB-SubCell"/>
</dbReference>
<feature type="transmembrane region" description="Helical" evidence="8">
    <location>
        <begin position="428"/>
        <end position="449"/>
    </location>
</feature>
<keyword evidence="6" id="KW-0325">Glycoprotein</keyword>
<feature type="domain" description="Major facilitator superfamily (MFS) profile" evidence="9">
    <location>
        <begin position="47"/>
        <end position="483"/>
    </location>
</feature>
<evidence type="ECO:0000259" key="9">
    <source>
        <dbReference type="PROSITE" id="PS50850"/>
    </source>
</evidence>
<dbReference type="CDD" id="cd17358">
    <property type="entry name" value="MFS_GLUT6_8_Class3_like"/>
    <property type="match status" value="1"/>
</dbReference>
<dbReference type="AlphaFoldDB" id="A0A6P8HK42"/>
<dbReference type="Gene3D" id="1.20.1250.20">
    <property type="entry name" value="MFS general substrate transporter like domains"/>
    <property type="match status" value="1"/>
</dbReference>
<feature type="transmembrane region" description="Helical" evidence="8">
    <location>
        <begin position="201"/>
        <end position="219"/>
    </location>
</feature>
<dbReference type="SUPFAM" id="SSF103473">
    <property type="entry name" value="MFS general substrate transporter"/>
    <property type="match status" value="1"/>
</dbReference>
<dbReference type="RefSeq" id="XP_031555263.1">
    <property type="nucleotide sequence ID" value="XM_031699403.1"/>
</dbReference>
<dbReference type="FunCoup" id="A0A6P8HK42">
    <property type="interactions" value="50"/>
</dbReference>
<organism evidence="10 11">
    <name type="scientific">Actinia tenebrosa</name>
    <name type="common">Australian red waratah sea anemone</name>
    <dbReference type="NCBI Taxonomy" id="6105"/>
    <lineage>
        <taxon>Eukaryota</taxon>
        <taxon>Metazoa</taxon>
        <taxon>Cnidaria</taxon>
        <taxon>Anthozoa</taxon>
        <taxon>Hexacorallia</taxon>
        <taxon>Actiniaria</taxon>
        <taxon>Actiniidae</taxon>
        <taxon>Actinia</taxon>
    </lineage>
</organism>
<proteinExistence type="inferred from homology"/>
<feature type="transmembrane region" description="Helical" evidence="8">
    <location>
        <begin position="343"/>
        <end position="363"/>
    </location>
</feature>
<dbReference type="Pfam" id="PF00083">
    <property type="entry name" value="Sugar_tr"/>
    <property type="match status" value="1"/>
</dbReference>
<feature type="transmembrane region" description="Helical" evidence="8">
    <location>
        <begin position="461"/>
        <end position="479"/>
    </location>
</feature>
<feature type="transmembrane region" description="Helical" evidence="8">
    <location>
        <begin position="280"/>
        <end position="306"/>
    </location>
</feature>
<gene>
    <name evidence="11" type="primary">LOC116292144</name>
</gene>
<evidence type="ECO:0000313" key="11">
    <source>
        <dbReference type="RefSeq" id="XP_031555263.1"/>
    </source>
</evidence>
<dbReference type="PANTHER" id="PTHR48021">
    <property type="match status" value="1"/>
</dbReference>
<keyword evidence="5 8" id="KW-0472">Membrane</keyword>
<evidence type="ECO:0000256" key="2">
    <source>
        <dbReference type="ARBA" id="ARBA00022475"/>
    </source>
</evidence>
<dbReference type="PRINTS" id="PR00171">
    <property type="entry name" value="SUGRTRNSPORT"/>
</dbReference>
<dbReference type="OrthoDB" id="6612291at2759"/>
<dbReference type="FunFam" id="1.20.1250.20:FF:000055">
    <property type="entry name" value="Facilitated trehalose transporter Tret1-2 homolog"/>
    <property type="match status" value="1"/>
</dbReference>
<name>A0A6P8HK42_ACTTE</name>
<dbReference type="InterPro" id="IPR003663">
    <property type="entry name" value="Sugar/inositol_transpt"/>
</dbReference>
<dbReference type="InterPro" id="IPR050549">
    <property type="entry name" value="MFS_Trehalose_Transporter"/>
</dbReference>
<dbReference type="InterPro" id="IPR044775">
    <property type="entry name" value="MFS_ERD6/Tret1-like"/>
</dbReference>
<evidence type="ECO:0000256" key="4">
    <source>
        <dbReference type="ARBA" id="ARBA00022989"/>
    </source>
</evidence>
<dbReference type="KEGG" id="aten:116292144"/>
<dbReference type="GeneID" id="116292144"/>
<dbReference type="InterPro" id="IPR005828">
    <property type="entry name" value="MFS_sugar_transport-like"/>
</dbReference>
<comment type="similarity">
    <text evidence="7">Belongs to the major facilitator superfamily. Sugar transporter (TC 2.A.1.1) family.</text>
</comment>
<evidence type="ECO:0000313" key="10">
    <source>
        <dbReference type="Proteomes" id="UP000515163"/>
    </source>
</evidence>
<feature type="transmembrane region" description="Helical" evidence="8">
    <location>
        <begin position="174"/>
        <end position="195"/>
    </location>
</feature>
<dbReference type="NCBIfam" id="TIGR00879">
    <property type="entry name" value="SP"/>
    <property type="match status" value="1"/>
</dbReference>
<feature type="transmembrane region" description="Helical" evidence="8">
    <location>
        <begin position="41"/>
        <end position="66"/>
    </location>
</feature>
<dbReference type="PROSITE" id="PS00216">
    <property type="entry name" value="SUGAR_TRANSPORT_1"/>
    <property type="match status" value="1"/>
</dbReference>
<dbReference type="Proteomes" id="UP000515163">
    <property type="component" value="Unplaced"/>
</dbReference>
<feature type="transmembrane region" description="Helical" evidence="8">
    <location>
        <begin position="390"/>
        <end position="416"/>
    </location>
</feature>
<dbReference type="InterPro" id="IPR036259">
    <property type="entry name" value="MFS_trans_sf"/>
</dbReference>
<dbReference type="InterPro" id="IPR020846">
    <property type="entry name" value="MFS_dom"/>
</dbReference>
<dbReference type="PROSITE" id="PS50850">
    <property type="entry name" value="MFS"/>
    <property type="match status" value="1"/>
</dbReference>
<evidence type="ECO:0000256" key="3">
    <source>
        <dbReference type="ARBA" id="ARBA00022692"/>
    </source>
</evidence>
<dbReference type="PROSITE" id="PS00217">
    <property type="entry name" value="SUGAR_TRANSPORT_2"/>
    <property type="match status" value="1"/>
</dbReference>
<accession>A0A6P8HK42</accession>
<evidence type="ECO:0000256" key="6">
    <source>
        <dbReference type="ARBA" id="ARBA00023180"/>
    </source>
</evidence>
<feature type="transmembrane region" description="Helical" evidence="8">
    <location>
        <begin position="318"/>
        <end position="336"/>
    </location>
</feature>
<feature type="transmembrane region" description="Helical" evidence="8">
    <location>
        <begin position="86"/>
        <end position="108"/>
    </location>
</feature>
<feature type="transmembrane region" description="Helical" evidence="8">
    <location>
        <begin position="141"/>
        <end position="162"/>
    </location>
</feature>
<keyword evidence="3 8" id="KW-0812">Transmembrane</keyword>
<evidence type="ECO:0000256" key="7">
    <source>
        <dbReference type="RuleBase" id="RU003346"/>
    </source>
</evidence>
<reference evidence="11" key="1">
    <citation type="submission" date="2025-08" db="UniProtKB">
        <authorList>
            <consortium name="RefSeq"/>
        </authorList>
    </citation>
    <scope>IDENTIFICATION</scope>
    <source>
        <tissue evidence="11">Tentacle</tissue>
    </source>
</reference>
<keyword evidence="4 8" id="KW-1133">Transmembrane helix</keyword>
<keyword evidence="7" id="KW-0813">Transport</keyword>